<evidence type="ECO:0000256" key="1">
    <source>
        <dbReference type="SAM" id="MobiDB-lite"/>
    </source>
</evidence>
<organism evidence="2">
    <name type="scientific">Siphoviridae sp. cttWj13</name>
    <dbReference type="NCBI Taxonomy" id="2826494"/>
    <lineage>
        <taxon>Viruses</taxon>
        <taxon>Duplodnaviria</taxon>
        <taxon>Heunggongvirae</taxon>
        <taxon>Uroviricota</taxon>
        <taxon>Caudoviricetes</taxon>
    </lineage>
</organism>
<feature type="compositionally biased region" description="Low complexity" evidence="1">
    <location>
        <begin position="12"/>
        <end position="23"/>
    </location>
</feature>
<dbReference type="EMBL" id="BK015763">
    <property type="protein sequence ID" value="DAE23956.1"/>
    <property type="molecule type" value="Genomic_DNA"/>
</dbReference>
<name>A0A8S5QZ55_9CAUD</name>
<feature type="region of interest" description="Disordered" evidence="1">
    <location>
        <begin position="12"/>
        <end position="72"/>
    </location>
</feature>
<sequence length="178" mass="18614">MFRPFRMFCFAPDGVPDGAPAADAENEREQHDDQQPETTEQTGDAAAKAAQTAAPAGKEQPAVKDEPKKDDKADDLAVRVVTANARAVQAELRTAAALAGVPKERIPYVLRLCDTEGIDLDAADAQDKLDAAVAKVLEAVPELRGGAGTGSTGNFARRNGGAEDALDAKIRANIMGAC</sequence>
<feature type="compositionally biased region" description="Low complexity" evidence="1">
    <location>
        <begin position="45"/>
        <end position="56"/>
    </location>
</feature>
<accession>A0A8S5QZ55</accession>
<reference evidence="2" key="1">
    <citation type="journal article" date="2021" name="Proc. Natl. Acad. Sci. U.S.A.">
        <title>A Catalog of Tens of Thousands of Viruses from Human Metagenomes Reveals Hidden Associations with Chronic Diseases.</title>
        <authorList>
            <person name="Tisza M.J."/>
            <person name="Buck C.B."/>
        </authorList>
    </citation>
    <scope>NUCLEOTIDE SEQUENCE</scope>
    <source>
        <strain evidence="2">CttWj13</strain>
    </source>
</reference>
<protein>
    <submittedName>
        <fullName evidence="2">Uncharacterized protein</fullName>
    </submittedName>
</protein>
<feature type="compositionally biased region" description="Basic and acidic residues" evidence="1">
    <location>
        <begin position="61"/>
        <end position="72"/>
    </location>
</feature>
<proteinExistence type="predicted"/>
<evidence type="ECO:0000313" key="2">
    <source>
        <dbReference type="EMBL" id="DAE23956.1"/>
    </source>
</evidence>
<feature type="compositionally biased region" description="Basic and acidic residues" evidence="1">
    <location>
        <begin position="25"/>
        <end position="34"/>
    </location>
</feature>